<evidence type="ECO:0000256" key="2">
    <source>
        <dbReference type="ARBA" id="ARBA00022490"/>
    </source>
</evidence>
<evidence type="ECO:0000313" key="8">
    <source>
        <dbReference type="EMBL" id="EDQ89842.1"/>
    </source>
</evidence>
<dbReference type="AlphaFoldDB" id="A9UXG9"/>
<evidence type="ECO:0000256" key="6">
    <source>
        <dbReference type="ARBA" id="ARBA00038411"/>
    </source>
</evidence>
<dbReference type="Proteomes" id="UP000001357">
    <property type="component" value="Unassembled WGS sequence"/>
</dbReference>
<gene>
    <name evidence="8" type="ORF">MONBRDRAFT_24999</name>
</gene>
<evidence type="ECO:0000256" key="4">
    <source>
        <dbReference type="ARBA" id="ARBA00023212"/>
    </source>
</evidence>
<dbReference type="PANTHER" id="PTHR12968">
    <property type="entry name" value="B9 DOMAIN-CONTAINING"/>
    <property type="match status" value="1"/>
</dbReference>
<dbReference type="STRING" id="81824.A9UXG9"/>
<organism evidence="8 9">
    <name type="scientific">Monosiga brevicollis</name>
    <name type="common">Choanoflagellate</name>
    <dbReference type="NCBI Taxonomy" id="81824"/>
    <lineage>
        <taxon>Eukaryota</taxon>
        <taxon>Choanoflagellata</taxon>
        <taxon>Craspedida</taxon>
        <taxon>Salpingoecidae</taxon>
        <taxon>Monosiga</taxon>
    </lineage>
</organism>
<comment type="subcellular location">
    <subcellularLocation>
        <location evidence="1">Cytoplasm</location>
        <location evidence="1">Cytoskeleton</location>
        <location evidence="1">Cilium basal body</location>
    </subcellularLocation>
</comment>
<reference evidence="8 9" key="1">
    <citation type="journal article" date="2008" name="Nature">
        <title>The genome of the choanoflagellate Monosiga brevicollis and the origin of metazoans.</title>
        <authorList>
            <consortium name="JGI Sequencing"/>
            <person name="King N."/>
            <person name="Westbrook M.J."/>
            <person name="Young S.L."/>
            <person name="Kuo A."/>
            <person name="Abedin M."/>
            <person name="Chapman J."/>
            <person name="Fairclough S."/>
            <person name="Hellsten U."/>
            <person name="Isogai Y."/>
            <person name="Letunic I."/>
            <person name="Marr M."/>
            <person name="Pincus D."/>
            <person name="Putnam N."/>
            <person name="Rokas A."/>
            <person name="Wright K.J."/>
            <person name="Zuzow R."/>
            <person name="Dirks W."/>
            <person name="Good M."/>
            <person name="Goodstein D."/>
            <person name="Lemons D."/>
            <person name="Li W."/>
            <person name="Lyons J.B."/>
            <person name="Morris A."/>
            <person name="Nichols S."/>
            <person name="Richter D.J."/>
            <person name="Salamov A."/>
            <person name="Bork P."/>
            <person name="Lim W.A."/>
            <person name="Manning G."/>
            <person name="Miller W.T."/>
            <person name="McGinnis W."/>
            <person name="Shapiro H."/>
            <person name="Tjian R."/>
            <person name="Grigoriev I.V."/>
            <person name="Rokhsar D."/>
        </authorList>
    </citation>
    <scope>NUCLEOTIDE SEQUENCE [LARGE SCALE GENOMIC DNA]</scope>
    <source>
        <strain evidence="9">MX1 / ATCC 50154</strain>
    </source>
</reference>
<evidence type="ECO:0000313" key="9">
    <source>
        <dbReference type="Proteomes" id="UP000001357"/>
    </source>
</evidence>
<keyword evidence="3" id="KW-0970">Cilium biogenesis/degradation</keyword>
<protein>
    <recommendedName>
        <fullName evidence="7">B9 domain-containing protein 1</fullName>
    </recommendedName>
</protein>
<dbReference type="GO" id="GO:0060271">
    <property type="term" value="P:cilium assembly"/>
    <property type="evidence" value="ECO:0000318"/>
    <property type="project" value="GO_Central"/>
</dbReference>
<dbReference type="PANTHER" id="PTHR12968:SF1">
    <property type="entry name" value="B9 DOMAIN-CONTAINING PROTEIN 1"/>
    <property type="match status" value="1"/>
</dbReference>
<dbReference type="RefSeq" id="XP_001745264.1">
    <property type="nucleotide sequence ID" value="XM_001745212.1"/>
</dbReference>
<dbReference type="FunCoup" id="A9UXG9">
    <property type="interactions" value="152"/>
</dbReference>
<dbReference type="InterPro" id="IPR010796">
    <property type="entry name" value="C2_B9-type_dom"/>
</dbReference>
<name>A9UXG9_MONBE</name>
<proteinExistence type="inferred from homology"/>
<dbReference type="eggNOG" id="KOG4027">
    <property type="taxonomic scope" value="Eukaryota"/>
</dbReference>
<evidence type="ECO:0000256" key="7">
    <source>
        <dbReference type="ARBA" id="ARBA00039274"/>
    </source>
</evidence>
<keyword evidence="2" id="KW-0963">Cytoplasm</keyword>
<dbReference type="EMBL" id="CH991549">
    <property type="protein sequence ID" value="EDQ89842.1"/>
    <property type="molecule type" value="Genomic_DNA"/>
</dbReference>
<accession>A9UXG9</accession>
<evidence type="ECO:0000256" key="3">
    <source>
        <dbReference type="ARBA" id="ARBA00022794"/>
    </source>
</evidence>
<keyword evidence="5" id="KW-0966">Cell projection</keyword>
<keyword evidence="9" id="KW-1185">Reference proteome</keyword>
<evidence type="ECO:0000256" key="1">
    <source>
        <dbReference type="ARBA" id="ARBA00004120"/>
    </source>
</evidence>
<dbReference type="Pfam" id="PF07162">
    <property type="entry name" value="B9-C2"/>
    <property type="match status" value="1"/>
</dbReference>
<keyword evidence="4" id="KW-0206">Cytoskeleton</keyword>
<dbReference type="KEGG" id="mbr:MONBRDRAFT_24999"/>
<comment type="similarity">
    <text evidence="6">Belongs to the B9D family.</text>
</comment>
<dbReference type="GO" id="GO:0036038">
    <property type="term" value="C:MKS complex"/>
    <property type="evidence" value="ECO:0000318"/>
    <property type="project" value="GO_Central"/>
</dbReference>
<dbReference type="OMA" id="NMPIEVT"/>
<evidence type="ECO:0000256" key="5">
    <source>
        <dbReference type="ARBA" id="ARBA00023273"/>
    </source>
</evidence>
<dbReference type="InParanoid" id="A9UXG9"/>
<dbReference type="PROSITE" id="PS51381">
    <property type="entry name" value="C2_B9"/>
    <property type="match status" value="1"/>
</dbReference>
<sequence length="187" mass="20371">MLVVHGEVARIQYDGVSDLYCKYKLDFGTDWAMTAGLEEGLSQTSVHGQSDGDFVFNLPVEATFKSTNPFGWPQLVLSAYGSDFMGRDVVRGYGAVHLPTTAGRHQLRVPLFVPQDVSLLQRYIGILSGKRPEFVNSTIVAKSEGREVTRVTSHGSAIISIDVSLKDLHKFGYLNTSATSPMPSASS</sequence>
<dbReference type="GeneID" id="5890507"/>